<reference evidence="3" key="1">
    <citation type="submission" date="2016-01" db="EMBL/GenBank/DDBJ databases">
        <authorList>
            <person name="Mitreva M."/>
            <person name="Pepin K.H."/>
            <person name="Mihindukulasuriya K.A."/>
            <person name="Fulton R."/>
            <person name="Fronick C."/>
            <person name="O'Laughlin M."/>
            <person name="Miner T."/>
            <person name="Herter B."/>
            <person name="Rosa B.A."/>
            <person name="Cordes M."/>
            <person name="Tomlinson C."/>
            <person name="Wollam A."/>
            <person name="Palsikar V.B."/>
            <person name="Mardis E.R."/>
            <person name="Wilson R.K."/>
        </authorList>
    </citation>
    <scope>NUCLEOTIDE SEQUENCE [LARGE SCALE GENOMIC DNA]</scope>
    <source>
        <strain evidence="3">GED7749B</strain>
    </source>
</reference>
<accession>A0A133KVT3</accession>
<dbReference type="Proteomes" id="UP000070376">
    <property type="component" value="Unassembled WGS sequence"/>
</dbReference>
<proteinExistence type="predicted"/>
<dbReference type="AlphaFoldDB" id="A0A133KVT3"/>
<comment type="caution">
    <text evidence="2">The sequence shown here is derived from an EMBL/GenBank/DDBJ whole genome shotgun (WGS) entry which is preliminary data.</text>
</comment>
<dbReference type="PATRIC" id="fig|1398.22.peg.1203"/>
<keyword evidence="1" id="KW-0812">Transmembrane</keyword>
<evidence type="ECO:0000313" key="2">
    <source>
        <dbReference type="EMBL" id="KWZ83744.1"/>
    </source>
</evidence>
<keyword evidence="1" id="KW-0472">Membrane</keyword>
<evidence type="ECO:0000313" key="3">
    <source>
        <dbReference type="Proteomes" id="UP000070376"/>
    </source>
</evidence>
<organism evidence="2 3">
    <name type="scientific">Heyndrickxia coagulans</name>
    <name type="common">Weizmannia coagulans</name>
    <dbReference type="NCBI Taxonomy" id="1398"/>
    <lineage>
        <taxon>Bacteria</taxon>
        <taxon>Bacillati</taxon>
        <taxon>Bacillota</taxon>
        <taxon>Bacilli</taxon>
        <taxon>Bacillales</taxon>
        <taxon>Bacillaceae</taxon>
        <taxon>Heyndrickxia</taxon>
    </lineage>
</organism>
<feature type="non-terminal residue" evidence="2">
    <location>
        <position position="1"/>
    </location>
</feature>
<protein>
    <submittedName>
        <fullName evidence="2">Uncharacterized protein</fullName>
    </submittedName>
</protein>
<evidence type="ECO:0000256" key="1">
    <source>
        <dbReference type="SAM" id="Phobius"/>
    </source>
</evidence>
<name>A0A133KVT3_HEYCO</name>
<keyword evidence="1" id="KW-1133">Transmembrane helix</keyword>
<gene>
    <name evidence="2" type="ORF">HMPREF3213_01190</name>
</gene>
<dbReference type="EMBL" id="LRPN01000036">
    <property type="protein sequence ID" value="KWZ83744.1"/>
    <property type="molecule type" value="Genomic_DNA"/>
</dbReference>
<feature type="transmembrane region" description="Helical" evidence="1">
    <location>
        <begin position="16"/>
        <end position="33"/>
    </location>
</feature>
<sequence length="42" mass="4874">KVAGSNPAPAIDQNKQWFDCLFFIFFILFLRICPKSVKLELD</sequence>